<sequence length="352" mass="38139">MFPLLSTKRLALAGCALLALGHVSAQAADVDLRVLGWYGNQPQQQEIETPFWKGLEERTDGAFSAQFRTIDELGLTGFEALRTLQSGAFDIVSIQVSHVSGDDPLFMGADLPGLSYTFDDLAKLLEAYSPVMDKRLQERYGAKLVATWAYPPQILYCKGDIKGFADLEGKKVRVSSAFSAKAVEEFGGTSVTLAGPEVYQALQQGVVDCAATGSVYGNVNGWHEVTDTLFPVPLGGSGVSIHVIRLDTWNKLTPEQQEMLTAELDELGDALWTMGVEDNQDGINCNVGAEPCENGQVGNMSLLEVTPEARAEMKAALESAILPMWIAECERVVDDCRAEWNGSVGKVLDIEL</sequence>
<keyword evidence="4" id="KW-1185">Reference proteome</keyword>
<comment type="caution">
    <text evidence="3">The sequence shown here is derived from an EMBL/GenBank/DDBJ whole genome shotgun (WGS) entry which is preliminary data.</text>
</comment>
<dbReference type="Gene3D" id="3.40.190.170">
    <property type="entry name" value="Bacterial extracellular solute-binding protein, family 7"/>
    <property type="match status" value="1"/>
</dbReference>
<organism evidence="3 4">
    <name type="scientific">Acuticoccus sediminis</name>
    <dbReference type="NCBI Taxonomy" id="2184697"/>
    <lineage>
        <taxon>Bacteria</taxon>
        <taxon>Pseudomonadati</taxon>
        <taxon>Pseudomonadota</taxon>
        <taxon>Alphaproteobacteria</taxon>
        <taxon>Hyphomicrobiales</taxon>
        <taxon>Amorphaceae</taxon>
        <taxon>Acuticoccus</taxon>
    </lineage>
</organism>
<dbReference type="CDD" id="cd13602">
    <property type="entry name" value="PBP2_TRAP_BpDctp6_7"/>
    <property type="match status" value="1"/>
</dbReference>
<evidence type="ECO:0000313" key="4">
    <source>
        <dbReference type="Proteomes" id="UP000249590"/>
    </source>
</evidence>
<feature type="signal peptide" evidence="2">
    <location>
        <begin position="1"/>
        <end position="27"/>
    </location>
</feature>
<keyword evidence="1 2" id="KW-0732">Signal</keyword>
<dbReference type="OrthoDB" id="9799287at2"/>
<accession>A0A8B2NSV8</accession>
<dbReference type="PANTHER" id="PTHR33376:SF4">
    <property type="entry name" value="SIALIC ACID-BINDING PERIPLASMIC PROTEIN SIAP"/>
    <property type="match status" value="1"/>
</dbReference>
<dbReference type="RefSeq" id="WP_111345283.1">
    <property type="nucleotide sequence ID" value="NZ_QHHQ01000002.1"/>
</dbReference>
<dbReference type="GO" id="GO:0055085">
    <property type="term" value="P:transmembrane transport"/>
    <property type="evidence" value="ECO:0007669"/>
    <property type="project" value="InterPro"/>
</dbReference>
<gene>
    <name evidence="3" type="ORF">DLJ53_11545</name>
</gene>
<protein>
    <submittedName>
        <fullName evidence="3">ABC transporter substrate-binding protein</fullName>
    </submittedName>
</protein>
<dbReference type="AlphaFoldDB" id="A0A8B2NSV8"/>
<dbReference type="Proteomes" id="UP000249590">
    <property type="component" value="Unassembled WGS sequence"/>
</dbReference>
<name>A0A8B2NSV8_9HYPH</name>
<dbReference type="PANTHER" id="PTHR33376">
    <property type="match status" value="1"/>
</dbReference>
<dbReference type="InterPro" id="IPR038404">
    <property type="entry name" value="TRAP_DctP_sf"/>
</dbReference>
<reference evidence="3 4" key="1">
    <citation type="submission" date="2018-05" db="EMBL/GenBank/DDBJ databases">
        <title>Acuticoccus sediminis sp. nov., isolated from deep-sea sediment of Indian Ocean.</title>
        <authorList>
            <person name="Liu X."/>
            <person name="Lai Q."/>
            <person name="Du Y."/>
            <person name="Sun F."/>
            <person name="Zhang X."/>
            <person name="Wang S."/>
            <person name="Shao Z."/>
        </authorList>
    </citation>
    <scope>NUCLEOTIDE SEQUENCE [LARGE SCALE GENOMIC DNA]</scope>
    <source>
        <strain evidence="3 4">PTG4-2</strain>
    </source>
</reference>
<dbReference type="NCBIfam" id="NF037995">
    <property type="entry name" value="TRAP_S1"/>
    <property type="match status" value="1"/>
</dbReference>
<proteinExistence type="predicted"/>
<feature type="chain" id="PRO_5032462941" evidence="2">
    <location>
        <begin position="28"/>
        <end position="352"/>
    </location>
</feature>
<dbReference type="InterPro" id="IPR018389">
    <property type="entry name" value="DctP_fam"/>
</dbReference>
<dbReference type="Pfam" id="PF03480">
    <property type="entry name" value="DctP"/>
    <property type="match status" value="1"/>
</dbReference>
<dbReference type="SUPFAM" id="SSF53850">
    <property type="entry name" value="Periplasmic binding protein-like II"/>
    <property type="match status" value="1"/>
</dbReference>
<evidence type="ECO:0000256" key="2">
    <source>
        <dbReference type="SAM" id="SignalP"/>
    </source>
</evidence>
<dbReference type="EMBL" id="QHHQ01000002">
    <property type="protein sequence ID" value="RAI02011.1"/>
    <property type="molecule type" value="Genomic_DNA"/>
</dbReference>
<evidence type="ECO:0000313" key="3">
    <source>
        <dbReference type="EMBL" id="RAI02011.1"/>
    </source>
</evidence>
<evidence type="ECO:0000256" key="1">
    <source>
        <dbReference type="ARBA" id="ARBA00022729"/>
    </source>
</evidence>